<keyword evidence="1" id="KW-0805">Transcription regulation</keyword>
<dbReference type="GO" id="GO:0006355">
    <property type="term" value="P:regulation of DNA-templated transcription"/>
    <property type="evidence" value="ECO:0007669"/>
    <property type="project" value="InterPro"/>
</dbReference>
<dbReference type="SUPFAM" id="SSF101941">
    <property type="entry name" value="NAC domain"/>
    <property type="match status" value="1"/>
</dbReference>
<evidence type="ECO:0000256" key="2">
    <source>
        <dbReference type="ARBA" id="ARBA00023125"/>
    </source>
</evidence>
<evidence type="ECO:0000256" key="3">
    <source>
        <dbReference type="ARBA" id="ARBA00023163"/>
    </source>
</evidence>
<dbReference type="InterPro" id="IPR003441">
    <property type="entry name" value="NAC-dom"/>
</dbReference>
<dbReference type="PROSITE" id="PS51005">
    <property type="entry name" value="NAC"/>
    <property type="match status" value="1"/>
</dbReference>
<protein>
    <recommendedName>
        <fullName evidence="6">NAC domain-containing protein</fullName>
    </recommendedName>
</protein>
<keyword evidence="8" id="KW-1185">Reference proteome</keyword>
<reference evidence="7 8" key="1">
    <citation type="submission" date="2022-12" db="EMBL/GenBank/DDBJ databases">
        <title>Chromosome-scale assembly of the Ensete ventricosum genome.</title>
        <authorList>
            <person name="Dussert Y."/>
            <person name="Stocks J."/>
            <person name="Wendawek A."/>
            <person name="Woldeyes F."/>
            <person name="Nichols R.A."/>
            <person name="Borrell J.S."/>
        </authorList>
    </citation>
    <scope>NUCLEOTIDE SEQUENCE [LARGE SCALE GENOMIC DNA]</scope>
    <source>
        <strain evidence="8">cv. Maze</strain>
        <tissue evidence="7">Seeds</tissue>
    </source>
</reference>
<feature type="domain" description="NAC" evidence="6">
    <location>
        <begin position="16"/>
        <end position="100"/>
    </location>
</feature>
<evidence type="ECO:0000313" key="8">
    <source>
        <dbReference type="Proteomes" id="UP001222027"/>
    </source>
</evidence>
<dbReference type="EMBL" id="JAQQAF010000008">
    <property type="protein sequence ID" value="KAJ8466699.1"/>
    <property type="molecule type" value="Genomic_DNA"/>
</dbReference>
<evidence type="ECO:0000313" key="7">
    <source>
        <dbReference type="EMBL" id="KAJ8466699.1"/>
    </source>
</evidence>
<evidence type="ECO:0000259" key="6">
    <source>
        <dbReference type="PROSITE" id="PS51005"/>
    </source>
</evidence>
<sequence>MVDVSEITKEVGRMELPPGFRFHPTDEEIITHYLSPMVVNHGFTARAIGLEQVRTLGSSKQGKDGREGVVLLLPEGPEVSRRHEDQQSHRCRLLESHRER</sequence>
<proteinExistence type="predicted"/>
<keyword evidence="2" id="KW-0238">DNA-binding</keyword>
<name>A0AAV8Q649_ENSVE</name>
<comment type="caution">
    <text evidence="7">The sequence shown here is derived from an EMBL/GenBank/DDBJ whole genome shotgun (WGS) entry which is preliminary data.</text>
</comment>
<evidence type="ECO:0000256" key="5">
    <source>
        <dbReference type="SAM" id="MobiDB-lite"/>
    </source>
</evidence>
<evidence type="ECO:0000256" key="1">
    <source>
        <dbReference type="ARBA" id="ARBA00023015"/>
    </source>
</evidence>
<dbReference type="AlphaFoldDB" id="A0AAV8Q649"/>
<dbReference type="GO" id="GO:0003677">
    <property type="term" value="F:DNA binding"/>
    <property type="evidence" value="ECO:0007669"/>
    <property type="project" value="UniProtKB-KW"/>
</dbReference>
<organism evidence="7 8">
    <name type="scientific">Ensete ventricosum</name>
    <name type="common">Abyssinian banana</name>
    <name type="synonym">Musa ensete</name>
    <dbReference type="NCBI Taxonomy" id="4639"/>
    <lineage>
        <taxon>Eukaryota</taxon>
        <taxon>Viridiplantae</taxon>
        <taxon>Streptophyta</taxon>
        <taxon>Embryophyta</taxon>
        <taxon>Tracheophyta</taxon>
        <taxon>Spermatophyta</taxon>
        <taxon>Magnoliopsida</taxon>
        <taxon>Liliopsida</taxon>
        <taxon>Zingiberales</taxon>
        <taxon>Musaceae</taxon>
        <taxon>Ensete</taxon>
    </lineage>
</organism>
<keyword evidence="4" id="KW-0539">Nucleus</keyword>
<gene>
    <name evidence="7" type="ORF">OPV22_029251</name>
</gene>
<evidence type="ECO:0000256" key="4">
    <source>
        <dbReference type="ARBA" id="ARBA00023242"/>
    </source>
</evidence>
<feature type="region of interest" description="Disordered" evidence="5">
    <location>
        <begin position="75"/>
        <end position="100"/>
    </location>
</feature>
<keyword evidence="3" id="KW-0804">Transcription</keyword>
<dbReference type="Pfam" id="PF02365">
    <property type="entry name" value="NAM"/>
    <property type="match status" value="1"/>
</dbReference>
<dbReference type="InterPro" id="IPR036093">
    <property type="entry name" value="NAC_dom_sf"/>
</dbReference>
<dbReference type="Proteomes" id="UP001222027">
    <property type="component" value="Unassembled WGS sequence"/>
</dbReference>
<accession>A0AAV8Q649</accession>
<feature type="compositionally biased region" description="Basic and acidic residues" evidence="5">
    <location>
        <begin position="78"/>
        <end position="100"/>
    </location>
</feature>